<dbReference type="AlphaFoldDB" id="A0A840TX09"/>
<keyword evidence="4" id="KW-1185">Reference proteome</keyword>
<dbReference type="Gene3D" id="3.60.10.10">
    <property type="entry name" value="Endonuclease/exonuclease/phosphatase"/>
    <property type="match status" value="1"/>
</dbReference>
<dbReference type="InterPro" id="IPR005135">
    <property type="entry name" value="Endo/exonuclease/phosphatase"/>
</dbReference>
<dbReference type="GO" id="GO:0004519">
    <property type="term" value="F:endonuclease activity"/>
    <property type="evidence" value="ECO:0007669"/>
    <property type="project" value="UniProtKB-KW"/>
</dbReference>
<feature type="chain" id="PRO_5033013074" evidence="1">
    <location>
        <begin position="20"/>
        <end position="272"/>
    </location>
</feature>
<evidence type="ECO:0000313" key="4">
    <source>
        <dbReference type="Proteomes" id="UP000557307"/>
    </source>
</evidence>
<dbReference type="SUPFAM" id="SSF56219">
    <property type="entry name" value="DNase I-like"/>
    <property type="match status" value="1"/>
</dbReference>
<sequence length="272" mass="30186">MYLLKNTITALILVGTLLACGPKGTPSTRPGQEISLRVMTYNVFHCSPPSTNGKIEVETTAAVINREKPDLVALQEIDVHNERSGKELHQARELARLTGMYYYFSKGIDYRGGDYGVAVLSKYPIVDSVRYALPIDPAIGGEPRTIAVVTVQLPGGRKVLFGSTHLDLKEQNRLSQARIIVERFKDAPYPMILGGDFNAQPGSAVINYLDEHFVRSCQQDCQATIPVRNPNRTIDFIMVKPADRFQVVSTRVIDEQYASDHLPVVADLKLTK</sequence>
<keyword evidence="1" id="KW-0732">Signal</keyword>
<keyword evidence="3" id="KW-0255">Endonuclease</keyword>
<dbReference type="InterPro" id="IPR051916">
    <property type="entry name" value="GPI-anchor_lipid_remodeler"/>
</dbReference>
<evidence type="ECO:0000259" key="2">
    <source>
        <dbReference type="Pfam" id="PF03372"/>
    </source>
</evidence>
<comment type="caution">
    <text evidence="3">The sequence shown here is derived from an EMBL/GenBank/DDBJ whole genome shotgun (WGS) entry which is preliminary data.</text>
</comment>
<reference evidence="3 4" key="1">
    <citation type="submission" date="2020-08" db="EMBL/GenBank/DDBJ databases">
        <title>Genomic Encyclopedia of Type Strains, Phase IV (KMG-IV): sequencing the most valuable type-strain genomes for metagenomic binning, comparative biology and taxonomic classification.</title>
        <authorList>
            <person name="Goeker M."/>
        </authorList>
    </citation>
    <scope>NUCLEOTIDE SEQUENCE [LARGE SCALE GENOMIC DNA]</scope>
    <source>
        <strain evidence="3 4">DSM 105074</strain>
    </source>
</reference>
<dbReference type="GO" id="GO:0016020">
    <property type="term" value="C:membrane"/>
    <property type="evidence" value="ECO:0007669"/>
    <property type="project" value="GOC"/>
</dbReference>
<gene>
    <name evidence="3" type="ORF">HNQ92_004302</name>
</gene>
<protein>
    <submittedName>
        <fullName evidence="3">Endonuclease/exonuclease/phosphatase family metal-dependent hydrolase</fullName>
    </submittedName>
</protein>
<dbReference type="RefSeq" id="WP_246440560.1">
    <property type="nucleotide sequence ID" value="NZ_JACHGF010000008.1"/>
</dbReference>
<proteinExistence type="predicted"/>
<dbReference type="PANTHER" id="PTHR14859">
    <property type="entry name" value="CALCOFLUOR WHITE HYPERSENSITIVE PROTEIN PRECURSOR"/>
    <property type="match status" value="1"/>
</dbReference>
<feature type="signal peptide" evidence="1">
    <location>
        <begin position="1"/>
        <end position="19"/>
    </location>
</feature>
<dbReference type="Proteomes" id="UP000557307">
    <property type="component" value="Unassembled WGS sequence"/>
</dbReference>
<dbReference type="GO" id="GO:0006506">
    <property type="term" value="P:GPI anchor biosynthetic process"/>
    <property type="evidence" value="ECO:0007669"/>
    <property type="project" value="TreeGrafter"/>
</dbReference>
<dbReference type="Pfam" id="PF03372">
    <property type="entry name" value="Exo_endo_phos"/>
    <property type="match status" value="1"/>
</dbReference>
<dbReference type="PANTHER" id="PTHR14859:SF15">
    <property type="entry name" value="ENDONUCLEASE_EXONUCLEASE_PHOSPHATASE DOMAIN-CONTAINING PROTEIN"/>
    <property type="match status" value="1"/>
</dbReference>
<dbReference type="EMBL" id="JACHGF010000008">
    <property type="protein sequence ID" value="MBB5286142.1"/>
    <property type="molecule type" value="Genomic_DNA"/>
</dbReference>
<keyword evidence="3" id="KW-0269">Exonuclease</keyword>
<dbReference type="PROSITE" id="PS51257">
    <property type="entry name" value="PROKAR_LIPOPROTEIN"/>
    <property type="match status" value="1"/>
</dbReference>
<organism evidence="3 4">
    <name type="scientific">Rhabdobacter roseus</name>
    <dbReference type="NCBI Taxonomy" id="1655419"/>
    <lineage>
        <taxon>Bacteria</taxon>
        <taxon>Pseudomonadati</taxon>
        <taxon>Bacteroidota</taxon>
        <taxon>Cytophagia</taxon>
        <taxon>Cytophagales</taxon>
        <taxon>Cytophagaceae</taxon>
        <taxon>Rhabdobacter</taxon>
    </lineage>
</organism>
<evidence type="ECO:0000313" key="3">
    <source>
        <dbReference type="EMBL" id="MBB5286142.1"/>
    </source>
</evidence>
<keyword evidence="3" id="KW-0540">Nuclease</keyword>
<evidence type="ECO:0000256" key="1">
    <source>
        <dbReference type="SAM" id="SignalP"/>
    </source>
</evidence>
<accession>A0A840TX09</accession>
<feature type="domain" description="Endonuclease/exonuclease/phosphatase" evidence="2">
    <location>
        <begin position="39"/>
        <end position="261"/>
    </location>
</feature>
<name>A0A840TX09_9BACT</name>
<dbReference type="InterPro" id="IPR036691">
    <property type="entry name" value="Endo/exonu/phosph_ase_sf"/>
</dbReference>
<keyword evidence="3" id="KW-0378">Hydrolase</keyword>
<dbReference type="GO" id="GO:0004527">
    <property type="term" value="F:exonuclease activity"/>
    <property type="evidence" value="ECO:0007669"/>
    <property type="project" value="UniProtKB-KW"/>
</dbReference>